<accession>A0A8D8Z6R1</accession>
<evidence type="ECO:0000313" key="2">
    <source>
        <dbReference type="EMBL" id="CAG6740692.1"/>
    </source>
</evidence>
<feature type="compositionally biased region" description="Basic residues" evidence="1">
    <location>
        <begin position="1"/>
        <end position="14"/>
    </location>
</feature>
<evidence type="ECO:0000256" key="1">
    <source>
        <dbReference type="SAM" id="MobiDB-lite"/>
    </source>
</evidence>
<proteinExistence type="predicted"/>
<sequence length="120" mass="13549">MPPFLRPRRVHRQSSRNSRPHPTETTVASFSSKDTSGHSDGKYRANSRNSSDTRRIDCHSNCRDDGINSCSRTSSKNCDTSLSCSKKSCSNTWSSYSKTWTGHSSTWTDRPQSSSRFDHI</sequence>
<feature type="region of interest" description="Disordered" evidence="1">
    <location>
        <begin position="1"/>
        <end position="55"/>
    </location>
</feature>
<reference evidence="2" key="1">
    <citation type="submission" date="2021-05" db="EMBL/GenBank/DDBJ databases">
        <authorList>
            <person name="Alioto T."/>
            <person name="Alioto T."/>
            <person name="Gomez Garrido J."/>
        </authorList>
    </citation>
    <scope>NUCLEOTIDE SEQUENCE</scope>
</reference>
<dbReference type="AlphaFoldDB" id="A0A8D8Z6R1"/>
<feature type="region of interest" description="Disordered" evidence="1">
    <location>
        <begin position="71"/>
        <end position="120"/>
    </location>
</feature>
<protein>
    <submittedName>
        <fullName evidence="2">Uncharacterized protein</fullName>
    </submittedName>
</protein>
<name>A0A8D8Z6R1_9HEMI</name>
<organism evidence="2">
    <name type="scientific">Cacopsylla melanoneura</name>
    <dbReference type="NCBI Taxonomy" id="428564"/>
    <lineage>
        <taxon>Eukaryota</taxon>
        <taxon>Metazoa</taxon>
        <taxon>Ecdysozoa</taxon>
        <taxon>Arthropoda</taxon>
        <taxon>Hexapoda</taxon>
        <taxon>Insecta</taxon>
        <taxon>Pterygota</taxon>
        <taxon>Neoptera</taxon>
        <taxon>Paraneoptera</taxon>
        <taxon>Hemiptera</taxon>
        <taxon>Sternorrhyncha</taxon>
        <taxon>Psylloidea</taxon>
        <taxon>Psyllidae</taxon>
        <taxon>Psyllinae</taxon>
        <taxon>Cacopsylla</taxon>
    </lineage>
</organism>
<dbReference type="EMBL" id="HBUF01420343">
    <property type="protein sequence ID" value="CAG6740692.1"/>
    <property type="molecule type" value="Transcribed_RNA"/>
</dbReference>
<feature type="compositionally biased region" description="Polar residues" evidence="1">
    <location>
        <begin position="23"/>
        <end position="34"/>
    </location>
</feature>
<dbReference type="EMBL" id="HBUF01420344">
    <property type="protein sequence ID" value="CAG6740693.1"/>
    <property type="molecule type" value="Transcribed_RNA"/>
</dbReference>
<dbReference type="EMBL" id="HBUF01420342">
    <property type="protein sequence ID" value="CAG6740691.1"/>
    <property type="molecule type" value="Transcribed_RNA"/>
</dbReference>